<dbReference type="InterPro" id="IPR051310">
    <property type="entry name" value="MCP_chemotaxis"/>
</dbReference>
<dbReference type="SMART" id="SM00283">
    <property type="entry name" value="MA"/>
    <property type="match status" value="1"/>
</dbReference>
<dbReference type="CDD" id="cd11386">
    <property type="entry name" value="MCP_signal"/>
    <property type="match status" value="1"/>
</dbReference>
<organism evidence="7 8">
    <name type="scientific">Massilia haematophila</name>
    <dbReference type="NCBI Taxonomy" id="457923"/>
    <lineage>
        <taxon>Bacteria</taxon>
        <taxon>Pseudomonadati</taxon>
        <taxon>Pseudomonadota</taxon>
        <taxon>Betaproteobacteria</taxon>
        <taxon>Burkholderiales</taxon>
        <taxon>Oxalobacteraceae</taxon>
        <taxon>Telluria group</taxon>
        <taxon>Massilia</taxon>
    </lineage>
</organism>
<keyword evidence="5" id="KW-1133">Transmembrane helix</keyword>
<keyword evidence="1" id="KW-0488">Methylation</keyword>
<protein>
    <submittedName>
        <fullName evidence="7">Methyl-accepting chemotaxis protein</fullName>
    </submittedName>
</protein>
<dbReference type="PANTHER" id="PTHR43531">
    <property type="entry name" value="PROTEIN ICFG"/>
    <property type="match status" value="1"/>
</dbReference>
<dbReference type="Proteomes" id="UP001595665">
    <property type="component" value="Unassembled WGS sequence"/>
</dbReference>
<evidence type="ECO:0000256" key="5">
    <source>
        <dbReference type="SAM" id="Phobius"/>
    </source>
</evidence>
<feature type="transmembrane region" description="Helical" evidence="5">
    <location>
        <begin position="189"/>
        <end position="208"/>
    </location>
</feature>
<dbReference type="PANTHER" id="PTHR43531:SF14">
    <property type="entry name" value="METHYL-ACCEPTING CHEMOTAXIS PROTEIN I-RELATED"/>
    <property type="match status" value="1"/>
</dbReference>
<feature type="domain" description="Methyl-accepting transducer" evidence="6">
    <location>
        <begin position="270"/>
        <end position="499"/>
    </location>
</feature>
<dbReference type="InterPro" id="IPR004089">
    <property type="entry name" value="MCPsignal_dom"/>
</dbReference>
<keyword evidence="3" id="KW-0807">Transducer</keyword>
<dbReference type="CDD" id="cd19411">
    <property type="entry name" value="MCP2201-like_sensor"/>
    <property type="match status" value="1"/>
</dbReference>
<dbReference type="InterPro" id="IPR047347">
    <property type="entry name" value="YvaQ-like_sensor"/>
</dbReference>
<dbReference type="Pfam" id="PF00015">
    <property type="entry name" value="MCPsignal"/>
    <property type="match status" value="1"/>
</dbReference>
<evidence type="ECO:0000313" key="7">
    <source>
        <dbReference type="EMBL" id="MFC3461000.1"/>
    </source>
</evidence>
<reference evidence="8" key="1">
    <citation type="journal article" date="2019" name="Int. J. Syst. Evol. Microbiol.">
        <title>The Global Catalogue of Microorganisms (GCM) 10K type strain sequencing project: providing services to taxonomists for standard genome sequencing and annotation.</title>
        <authorList>
            <consortium name="The Broad Institute Genomics Platform"/>
            <consortium name="The Broad Institute Genome Sequencing Center for Infectious Disease"/>
            <person name="Wu L."/>
            <person name="Ma J."/>
        </authorList>
    </citation>
    <scope>NUCLEOTIDE SEQUENCE [LARGE SCALE GENOMIC DNA]</scope>
    <source>
        <strain evidence="8">CCM 7480</strain>
    </source>
</reference>
<dbReference type="Pfam" id="PF12729">
    <property type="entry name" value="4HB_MCP_1"/>
    <property type="match status" value="1"/>
</dbReference>
<gene>
    <name evidence="7" type="ORF">ACFOPH_22605</name>
</gene>
<comment type="similarity">
    <text evidence="2">Belongs to the methyl-accepting chemotaxis (MCP) protein family.</text>
</comment>
<accession>A0ABV7PP16</accession>
<dbReference type="EMBL" id="JBHRVV010000001">
    <property type="protein sequence ID" value="MFC3461000.1"/>
    <property type="molecule type" value="Genomic_DNA"/>
</dbReference>
<dbReference type="PRINTS" id="PR00260">
    <property type="entry name" value="CHEMTRNSDUCR"/>
</dbReference>
<comment type="caution">
    <text evidence="7">The sequence shown here is derived from an EMBL/GenBank/DDBJ whole genome shotgun (WGS) entry which is preliminary data.</text>
</comment>
<feature type="transmembrane region" description="Helical" evidence="5">
    <location>
        <begin position="12"/>
        <end position="34"/>
    </location>
</feature>
<evidence type="ECO:0000259" key="6">
    <source>
        <dbReference type="PROSITE" id="PS50111"/>
    </source>
</evidence>
<evidence type="ECO:0000256" key="2">
    <source>
        <dbReference type="ARBA" id="ARBA00029447"/>
    </source>
</evidence>
<dbReference type="RefSeq" id="WP_379737357.1">
    <property type="nucleotide sequence ID" value="NZ_JBHRVV010000001.1"/>
</dbReference>
<feature type="region of interest" description="Disordered" evidence="4">
    <location>
        <begin position="545"/>
        <end position="566"/>
    </location>
</feature>
<dbReference type="Gene3D" id="1.10.287.950">
    <property type="entry name" value="Methyl-accepting chemotaxis protein"/>
    <property type="match status" value="1"/>
</dbReference>
<dbReference type="SUPFAM" id="SSF58104">
    <property type="entry name" value="Methyl-accepting chemotaxis protein (MCP) signaling domain"/>
    <property type="match status" value="1"/>
</dbReference>
<dbReference type="PROSITE" id="PS50111">
    <property type="entry name" value="CHEMOTAXIS_TRANSDUC_2"/>
    <property type="match status" value="1"/>
</dbReference>
<evidence type="ECO:0000256" key="1">
    <source>
        <dbReference type="ARBA" id="ARBA00022481"/>
    </source>
</evidence>
<evidence type="ECO:0000313" key="8">
    <source>
        <dbReference type="Proteomes" id="UP001595665"/>
    </source>
</evidence>
<dbReference type="InterPro" id="IPR004090">
    <property type="entry name" value="Chemotax_Me-accpt_rcpt"/>
</dbReference>
<keyword evidence="5" id="KW-0472">Membrane</keyword>
<dbReference type="InterPro" id="IPR024478">
    <property type="entry name" value="HlyB_4HB_MCP"/>
</dbReference>
<sequence length="566" mass="58610">MKQLKVGTRLALGFALVLVMLLAVIVLGIARLGALNDGTRMMALDAYPKVVVAQDLADRVNRTARTVRDLLLLDEPEANKKNLAALATSRREADEMFAQLDKLIVSENGVKNLRTYRAAYGQYIGAIDEVLKLHAAGEREAAVALLLGPARKLQSAVFIASNEVIEHQGGTMQATYEEAEATYGAARNAMLALGALALLGGAVAATLITRTLLRQLGGEPAYAAQVAGEIAAGNLAVAIETGAGDRASLLYAIRGMRDSLAAIVGQVRSGTDAIAVSSSEINAGNQDLSRRTEQQASSLEETASSMEELTSTVRQNADNARQANQLTAAASSVAVRGGEVVAQVVETMGAINDSSRRVVDIIGVIDGIAFQTNILALNAAVEAARAGEQGRGFAVVASEVRSLAQRSAAAAREIKGLIGDSVERVDAGSVLVAQAGATMQEVVESVRRVSDVVAEISAATSEQGEGIEQVNGAIAQMDQVTQQNSALVEEAAAAAEAMQDQAARLNALVAVFRLGEGQGAVAPAHAAAVPRGHATARIQPATAVRGTAPPPAAAPRREPVIAADEC</sequence>
<keyword evidence="5" id="KW-0812">Transmembrane</keyword>
<proteinExistence type="inferred from homology"/>
<evidence type="ECO:0000256" key="3">
    <source>
        <dbReference type="PROSITE-ProRule" id="PRU00284"/>
    </source>
</evidence>
<evidence type="ECO:0000256" key="4">
    <source>
        <dbReference type="SAM" id="MobiDB-lite"/>
    </source>
</evidence>
<keyword evidence="8" id="KW-1185">Reference proteome</keyword>
<name>A0ABV7PP16_9BURK</name>